<dbReference type="InterPro" id="IPR036397">
    <property type="entry name" value="RNaseH_sf"/>
</dbReference>
<dbReference type="Proteomes" id="UP000053097">
    <property type="component" value="Unassembled WGS sequence"/>
</dbReference>
<gene>
    <name evidence="1" type="ORF">X777_02307</name>
</gene>
<accession>A0A026WL88</accession>
<dbReference type="Gene3D" id="3.30.420.10">
    <property type="entry name" value="Ribonuclease H-like superfamily/Ribonuclease H"/>
    <property type="match status" value="1"/>
</dbReference>
<protein>
    <submittedName>
        <fullName evidence="1">Uncharacterized protein</fullName>
    </submittedName>
</protein>
<evidence type="ECO:0000313" key="2">
    <source>
        <dbReference type="Proteomes" id="UP000053097"/>
    </source>
</evidence>
<reference evidence="1 2" key="1">
    <citation type="journal article" date="2014" name="Curr. Biol.">
        <title>The genome of the clonal raider ant Cerapachys biroi.</title>
        <authorList>
            <person name="Oxley P.R."/>
            <person name="Ji L."/>
            <person name="Fetter-Pruneda I."/>
            <person name="McKenzie S.K."/>
            <person name="Li C."/>
            <person name="Hu H."/>
            <person name="Zhang G."/>
            <person name="Kronauer D.J."/>
        </authorList>
    </citation>
    <scope>NUCLEOTIDE SEQUENCE [LARGE SCALE GENOMIC DNA]</scope>
</reference>
<dbReference type="GO" id="GO:0003676">
    <property type="term" value="F:nucleic acid binding"/>
    <property type="evidence" value="ECO:0007669"/>
    <property type="project" value="InterPro"/>
</dbReference>
<dbReference type="AlphaFoldDB" id="A0A026WL88"/>
<organism evidence="1 2">
    <name type="scientific">Ooceraea biroi</name>
    <name type="common">Clonal raider ant</name>
    <name type="synonym">Cerapachys biroi</name>
    <dbReference type="NCBI Taxonomy" id="2015173"/>
    <lineage>
        <taxon>Eukaryota</taxon>
        <taxon>Metazoa</taxon>
        <taxon>Ecdysozoa</taxon>
        <taxon>Arthropoda</taxon>
        <taxon>Hexapoda</taxon>
        <taxon>Insecta</taxon>
        <taxon>Pterygota</taxon>
        <taxon>Neoptera</taxon>
        <taxon>Endopterygota</taxon>
        <taxon>Hymenoptera</taxon>
        <taxon>Apocrita</taxon>
        <taxon>Aculeata</taxon>
        <taxon>Formicoidea</taxon>
        <taxon>Formicidae</taxon>
        <taxon>Dorylinae</taxon>
        <taxon>Ooceraea</taxon>
    </lineage>
</organism>
<evidence type="ECO:0000313" key="1">
    <source>
        <dbReference type="EMBL" id="EZA56703.1"/>
    </source>
</evidence>
<dbReference type="PANTHER" id="PTHR47326">
    <property type="entry name" value="TRANSPOSABLE ELEMENT TC3 TRANSPOSASE-LIKE PROTEIN"/>
    <property type="match status" value="1"/>
</dbReference>
<sequence>GPVAWPPRSPDLNPCDFFLWGYMKSLVFTTPVDTREELIARIEQAAATVRGRPVSLLRATTESWLRRAQLCLEHNGDNFEQFL</sequence>
<dbReference type="PANTHER" id="PTHR47326:SF1">
    <property type="entry name" value="HTH PSQ-TYPE DOMAIN-CONTAINING PROTEIN"/>
    <property type="match status" value="1"/>
</dbReference>
<proteinExistence type="predicted"/>
<keyword evidence="2" id="KW-1185">Reference proteome</keyword>
<feature type="non-terminal residue" evidence="1">
    <location>
        <position position="1"/>
    </location>
</feature>
<dbReference type="EMBL" id="KK107159">
    <property type="protein sequence ID" value="EZA56703.1"/>
    <property type="molecule type" value="Genomic_DNA"/>
</dbReference>
<dbReference type="OMA" id="YKRPIDT"/>
<name>A0A026WL88_OOCBI</name>
<dbReference type="STRING" id="2015173.A0A026WL88"/>